<accession>A0A4R7RHT5</accession>
<feature type="compositionally biased region" description="Pro residues" evidence="1">
    <location>
        <begin position="54"/>
        <end position="64"/>
    </location>
</feature>
<proteinExistence type="predicted"/>
<keyword evidence="3" id="KW-1185">Reference proteome</keyword>
<evidence type="ECO:0000256" key="1">
    <source>
        <dbReference type="SAM" id="MobiDB-lite"/>
    </source>
</evidence>
<name>A0A4R7RHT5_9BACT</name>
<dbReference type="EMBL" id="SOCA01000028">
    <property type="protein sequence ID" value="TDU62084.1"/>
    <property type="molecule type" value="Genomic_DNA"/>
</dbReference>
<sequence length="85" mass="9168">MSWKKHYSIITTALDRLAVTAGDQAGKVLGRMRYGDVPNQKQVTSAEGDAPVKAPAPVPSPPEPQAETLTDEPRPLDRSEATQPM</sequence>
<feature type="compositionally biased region" description="Basic and acidic residues" evidence="1">
    <location>
        <begin position="71"/>
        <end position="85"/>
    </location>
</feature>
<evidence type="ECO:0000313" key="2">
    <source>
        <dbReference type="EMBL" id="TDU62084.1"/>
    </source>
</evidence>
<reference evidence="2 3" key="1">
    <citation type="submission" date="2019-03" db="EMBL/GenBank/DDBJ databases">
        <title>Genomic Encyclopedia of Archaeal and Bacterial Type Strains, Phase II (KMG-II): from individual species to whole genera.</title>
        <authorList>
            <person name="Goeker M."/>
        </authorList>
    </citation>
    <scope>NUCLEOTIDE SEQUENCE [LARGE SCALE GENOMIC DNA]</scope>
    <source>
        <strain evidence="2 3">ATCC 25309</strain>
    </source>
</reference>
<protein>
    <submittedName>
        <fullName evidence="2">Uncharacterized protein</fullName>
    </submittedName>
</protein>
<dbReference type="AlphaFoldDB" id="A0A4R7RHT5"/>
<organism evidence="2 3">
    <name type="scientific">Prosthecobacter fusiformis</name>
    <dbReference type="NCBI Taxonomy" id="48464"/>
    <lineage>
        <taxon>Bacteria</taxon>
        <taxon>Pseudomonadati</taxon>
        <taxon>Verrucomicrobiota</taxon>
        <taxon>Verrucomicrobiia</taxon>
        <taxon>Verrucomicrobiales</taxon>
        <taxon>Verrucomicrobiaceae</taxon>
        <taxon>Prosthecobacter</taxon>
    </lineage>
</organism>
<dbReference type="Proteomes" id="UP000295662">
    <property type="component" value="Unassembled WGS sequence"/>
</dbReference>
<gene>
    <name evidence="2" type="ORF">EI77_04766</name>
</gene>
<feature type="region of interest" description="Disordered" evidence="1">
    <location>
        <begin position="33"/>
        <end position="85"/>
    </location>
</feature>
<evidence type="ECO:0000313" key="3">
    <source>
        <dbReference type="Proteomes" id="UP000295662"/>
    </source>
</evidence>
<comment type="caution">
    <text evidence="2">The sequence shown here is derived from an EMBL/GenBank/DDBJ whole genome shotgun (WGS) entry which is preliminary data.</text>
</comment>
<dbReference type="RefSeq" id="WP_133797688.1">
    <property type="nucleotide sequence ID" value="NZ_SOCA01000028.1"/>
</dbReference>